<dbReference type="PANTHER" id="PTHR37310:SF1">
    <property type="entry name" value="CYTOPLASMIC PROTEIN"/>
    <property type="match status" value="1"/>
</dbReference>
<organism evidence="1 2">
    <name type="scientific">Kocuria turfanensis</name>
    <dbReference type="NCBI Taxonomy" id="388357"/>
    <lineage>
        <taxon>Bacteria</taxon>
        <taxon>Bacillati</taxon>
        <taxon>Actinomycetota</taxon>
        <taxon>Actinomycetes</taxon>
        <taxon>Micrococcales</taxon>
        <taxon>Micrococcaceae</taxon>
        <taxon>Kocuria</taxon>
    </lineage>
</organism>
<proteinExistence type="predicted"/>
<dbReference type="RefSeq" id="WP_062736300.1">
    <property type="nucleotide sequence ID" value="NZ_BJZS01000036.1"/>
</dbReference>
<evidence type="ECO:0000313" key="1">
    <source>
        <dbReference type="EMBL" id="GEO95348.1"/>
    </source>
</evidence>
<accession>A0A512ICB5</accession>
<dbReference type="EMBL" id="BJZS01000036">
    <property type="protein sequence ID" value="GEO95348.1"/>
    <property type="molecule type" value="Genomic_DNA"/>
</dbReference>
<sequence length="141" mass="15203">MSTIRRALTAHPAAPELPRQERSAESECLEACVETAQVCLIAADACVEEDAVAELRECLRAEQDCASICTATAQVLARRGFPEPGNGRAVLVPLLESCRAAARDCREACLRRAEVYEHCALAAEACARCVQACTELLARRS</sequence>
<protein>
    <submittedName>
        <fullName evidence="1">Putative cysteine-rich protein YhjQ</fullName>
    </submittedName>
</protein>
<dbReference type="PANTHER" id="PTHR37310">
    <property type="entry name" value="CYTOPLASMIC PROTEIN-RELATED"/>
    <property type="match status" value="1"/>
</dbReference>
<evidence type="ECO:0000313" key="2">
    <source>
        <dbReference type="Proteomes" id="UP000321103"/>
    </source>
</evidence>
<dbReference type="AlphaFoldDB" id="A0A512ICB5"/>
<dbReference type="InterPro" id="IPR005560">
    <property type="entry name" value="Csp_YhjQ"/>
</dbReference>
<dbReference type="Gene3D" id="1.20.1270.360">
    <property type="match status" value="1"/>
</dbReference>
<gene>
    <name evidence="1" type="primary">yhjQ</name>
    <name evidence="1" type="ORF">KTU01_14710</name>
</gene>
<name>A0A512ICB5_9MICC</name>
<dbReference type="Pfam" id="PF03860">
    <property type="entry name" value="Csp"/>
    <property type="match status" value="1"/>
</dbReference>
<comment type="caution">
    <text evidence="1">The sequence shown here is derived from an EMBL/GenBank/DDBJ whole genome shotgun (WGS) entry which is preliminary data.</text>
</comment>
<reference evidence="1 2" key="1">
    <citation type="submission" date="2019-07" db="EMBL/GenBank/DDBJ databases">
        <title>Whole genome shotgun sequence of Kocuria turfanensis NBRC 107627.</title>
        <authorList>
            <person name="Hosoyama A."/>
            <person name="Uohara A."/>
            <person name="Ohji S."/>
            <person name="Ichikawa N."/>
        </authorList>
    </citation>
    <scope>NUCLEOTIDE SEQUENCE [LARGE SCALE GENOMIC DNA]</scope>
    <source>
        <strain evidence="1 2">NBRC 107627</strain>
    </source>
</reference>
<dbReference type="STRING" id="388357.GCA_001580365_02853"/>
<dbReference type="Proteomes" id="UP000321103">
    <property type="component" value="Unassembled WGS sequence"/>
</dbReference>
<keyword evidence="2" id="KW-1185">Reference proteome</keyword>